<evidence type="ECO:0008006" key="3">
    <source>
        <dbReference type="Google" id="ProtNLM"/>
    </source>
</evidence>
<organism evidence="1 2">
    <name type="scientific">Limnothrix redekei LRLZ20PSL1</name>
    <dbReference type="NCBI Taxonomy" id="3112953"/>
    <lineage>
        <taxon>Bacteria</taxon>
        <taxon>Bacillati</taxon>
        <taxon>Cyanobacteriota</taxon>
        <taxon>Cyanophyceae</taxon>
        <taxon>Pseudanabaenales</taxon>
        <taxon>Pseudanabaenaceae</taxon>
        <taxon>Limnothrix</taxon>
    </lineage>
</organism>
<comment type="caution">
    <text evidence="1">The sequence shown here is derived from an EMBL/GenBank/DDBJ whole genome shotgun (WGS) entry which is preliminary data.</text>
</comment>
<evidence type="ECO:0000313" key="1">
    <source>
        <dbReference type="EMBL" id="MFG3817044.1"/>
    </source>
</evidence>
<gene>
    <name evidence="1" type="ORF">VPK24_05300</name>
</gene>
<keyword evidence="2" id="KW-1185">Reference proteome</keyword>
<dbReference type="EMBL" id="JAZAQF010000028">
    <property type="protein sequence ID" value="MFG3817044.1"/>
    <property type="molecule type" value="Genomic_DNA"/>
</dbReference>
<reference evidence="2" key="1">
    <citation type="journal article" date="2024" name="Algal Res.">
        <title>Biochemical, toxicological and genomic investigation of a high-biomass producing Limnothrix strain isolated from Italian shallow drinking water reservoir.</title>
        <authorList>
            <person name="Simonazzi M."/>
            <person name="Shishido T.K."/>
            <person name="Delbaje E."/>
            <person name="Wahlsten M."/>
            <person name="Fewer D.P."/>
            <person name="Sivonen K."/>
            <person name="Pezzolesi L."/>
            <person name="Pistocchi R."/>
        </authorList>
    </citation>
    <scope>NUCLEOTIDE SEQUENCE [LARGE SCALE GENOMIC DNA]</scope>
    <source>
        <strain evidence="2">LRLZ20PSL1</strain>
    </source>
</reference>
<dbReference type="Proteomes" id="UP001604335">
    <property type="component" value="Unassembled WGS sequence"/>
</dbReference>
<evidence type="ECO:0000313" key="2">
    <source>
        <dbReference type="Proteomes" id="UP001604335"/>
    </source>
</evidence>
<name>A0ABW7CA98_9CYAN</name>
<accession>A0ABW7CA98</accession>
<proteinExistence type="predicted"/>
<protein>
    <recommendedName>
        <fullName evidence="3">Isochorismate synthase</fullName>
    </recommendedName>
</protein>
<dbReference type="RefSeq" id="WP_099531561.1">
    <property type="nucleotide sequence ID" value="NZ_JAZAQF010000028.1"/>
</dbReference>
<sequence>MQFWTSLSSSMQYVLEGFGEIFAPDHDDYPAVGVQPFEDEPYLGSNWTE</sequence>